<feature type="region of interest" description="Disordered" evidence="1">
    <location>
        <begin position="37"/>
        <end position="62"/>
    </location>
</feature>
<keyword evidence="2" id="KW-0732">Signal</keyword>
<feature type="compositionally biased region" description="Polar residues" evidence="1">
    <location>
        <begin position="37"/>
        <end position="58"/>
    </location>
</feature>
<dbReference type="Proteomes" id="UP000034076">
    <property type="component" value="Unassembled WGS sequence"/>
</dbReference>
<evidence type="ECO:0000256" key="1">
    <source>
        <dbReference type="SAM" id="MobiDB-lite"/>
    </source>
</evidence>
<evidence type="ECO:0000313" key="5">
    <source>
        <dbReference type="Proteomes" id="UP000034076"/>
    </source>
</evidence>
<dbReference type="SUPFAM" id="SSF50891">
    <property type="entry name" value="Cyclophilin-like"/>
    <property type="match status" value="1"/>
</dbReference>
<protein>
    <recommendedName>
        <fullName evidence="3">Cyclophilin-like domain-containing protein</fullName>
    </recommendedName>
</protein>
<proteinExistence type="predicted"/>
<evidence type="ECO:0000313" key="4">
    <source>
        <dbReference type="EMBL" id="KKI51517.1"/>
    </source>
</evidence>
<dbReference type="PATRIC" id="fig|270498.16.peg.1207"/>
<accession>A0A0M2NM82</accession>
<evidence type="ECO:0000259" key="3">
    <source>
        <dbReference type="Pfam" id="PF18050"/>
    </source>
</evidence>
<dbReference type="Gene3D" id="2.40.100.20">
    <property type="match status" value="1"/>
</dbReference>
<dbReference type="RefSeq" id="WP_235843831.1">
    <property type="nucleotide sequence ID" value="NZ_LAYJ01000076.1"/>
</dbReference>
<feature type="signal peptide" evidence="2">
    <location>
        <begin position="1"/>
        <end position="19"/>
    </location>
</feature>
<feature type="domain" description="Cyclophilin-like" evidence="3">
    <location>
        <begin position="72"/>
        <end position="179"/>
    </location>
</feature>
<dbReference type="PROSITE" id="PS51257">
    <property type="entry name" value="PROKAR_LIPOPROTEIN"/>
    <property type="match status" value="1"/>
</dbReference>
<sequence length="182" mass="19770">MTKKITVLLCGIWLIFSLAACGSTVATMSQAAQAQAIPSVQTTRGTSTEQPGTSQTEQGRAEEKIDQLDMQMTIGEHTFIVRLYDNETARAFAERLPLTLEMDELNGNEKFNYLSDGLPTEAEQPATIQAGDLMLYGSDCLVLFYESFSTSYSYTRLGYMENTSGLTEALGGGSVQATFSIG</sequence>
<gene>
    <name evidence="4" type="ORF">CHK_1009</name>
</gene>
<dbReference type="EMBL" id="LAYJ01000076">
    <property type="protein sequence ID" value="KKI51517.1"/>
    <property type="molecule type" value="Genomic_DNA"/>
</dbReference>
<dbReference type="STRING" id="270498.CHK_1009"/>
<comment type="caution">
    <text evidence="4">The sequence shown here is derived from an EMBL/GenBank/DDBJ whole genome shotgun (WGS) entry which is preliminary data.</text>
</comment>
<dbReference type="Pfam" id="PF18050">
    <property type="entry name" value="Cyclophil_like2"/>
    <property type="match status" value="1"/>
</dbReference>
<dbReference type="AlphaFoldDB" id="A0A0M2NM82"/>
<dbReference type="InterPro" id="IPR041183">
    <property type="entry name" value="Cyclophilin-like"/>
</dbReference>
<dbReference type="InterPro" id="IPR029000">
    <property type="entry name" value="Cyclophilin-like_dom_sf"/>
</dbReference>
<reference evidence="4 5" key="1">
    <citation type="submission" date="2015-04" db="EMBL/GenBank/DDBJ databases">
        <title>Draft genome sequence of bacteremic isolate Catabacter hongkongensis type strain HKU16T.</title>
        <authorList>
            <person name="Lau S.K."/>
            <person name="Teng J.L."/>
            <person name="Huang Y."/>
            <person name="Curreem S.O."/>
            <person name="Tsui S.K."/>
            <person name="Woo P.C."/>
        </authorList>
    </citation>
    <scope>NUCLEOTIDE SEQUENCE [LARGE SCALE GENOMIC DNA]</scope>
    <source>
        <strain evidence="4 5">HKU16</strain>
    </source>
</reference>
<organism evidence="4 5">
    <name type="scientific">Christensenella hongkongensis</name>
    <dbReference type="NCBI Taxonomy" id="270498"/>
    <lineage>
        <taxon>Bacteria</taxon>
        <taxon>Bacillati</taxon>
        <taxon>Bacillota</taxon>
        <taxon>Clostridia</taxon>
        <taxon>Christensenellales</taxon>
        <taxon>Christensenellaceae</taxon>
        <taxon>Christensenella</taxon>
    </lineage>
</organism>
<keyword evidence="5" id="KW-1185">Reference proteome</keyword>
<feature type="chain" id="PRO_5039251870" description="Cyclophilin-like domain-containing protein" evidence="2">
    <location>
        <begin position="20"/>
        <end position="182"/>
    </location>
</feature>
<name>A0A0M2NM82_9FIRM</name>
<evidence type="ECO:0000256" key="2">
    <source>
        <dbReference type="SAM" id="SignalP"/>
    </source>
</evidence>